<organism evidence="3 4">
    <name type="scientific">Aurantimonas marianensis</name>
    <dbReference type="NCBI Taxonomy" id="2920428"/>
    <lineage>
        <taxon>Bacteria</taxon>
        <taxon>Pseudomonadati</taxon>
        <taxon>Pseudomonadota</taxon>
        <taxon>Alphaproteobacteria</taxon>
        <taxon>Hyphomicrobiales</taxon>
        <taxon>Aurantimonadaceae</taxon>
        <taxon>Aurantimonas</taxon>
    </lineage>
</organism>
<feature type="transmembrane region" description="Helical" evidence="2">
    <location>
        <begin position="45"/>
        <end position="61"/>
    </location>
</feature>
<feature type="coiled-coil region" evidence="1">
    <location>
        <begin position="89"/>
        <end position="116"/>
    </location>
</feature>
<feature type="transmembrane region" description="Helical" evidence="2">
    <location>
        <begin position="22"/>
        <end position="40"/>
    </location>
</feature>
<dbReference type="AlphaFoldDB" id="A0A9X2H5Z7"/>
<proteinExistence type="predicted"/>
<keyword evidence="2" id="KW-1133">Transmembrane helix</keyword>
<feature type="transmembrane region" description="Helical" evidence="2">
    <location>
        <begin position="73"/>
        <end position="92"/>
    </location>
</feature>
<accession>A0A9X2H5Z7</accession>
<dbReference type="RefSeq" id="WP_253962915.1">
    <property type="nucleotide sequence ID" value="NZ_JALHBS010000016.1"/>
</dbReference>
<protein>
    <submittedName>
        <fullName evidence="3">Uncharacterized protein</fullName>
    </submittedName>
</protein>
<sequence>MTSDRILALATAWWRDIEVTAAAHPSIAVMGLILALLSLLLSRSLLVFLAAAFLAMATIPITEPIADPLKREILVGGLFLVIVIVSVVVMMLRLRLRQARIELDRTAAEANEWQALYQDEVRWRQAGGDARDRLPPSG</sequence>
<keyword evidence="1" id="KW-0175">Coiled coil</keyword>
<reference evidence="3" key="1">
    <citation type="submission" date="2022-03" db="EMBL/GenBank/DDBJ databases">
        <title>Aurantimonas Liuensis sp. Nov., isolated from the hadal seawater of the Mariana Trench.</title>
        <authorList>
            <person name="Liu R."/>
        </authorList>
    </citation>
    <scope>NUCLEOTIDE SEQUENCE</scope>
    <source>
        <strain evidence="3">LRZ36</strain>
    </source>
</reference>
<evidence type="ECO:0000256" key="1">
    <source>
        <dbReference type="SAM" id="Coils"/>
    </source>
</evidence>
<dbReference type="Proteomes" id="UP001155220">
    <property type="component" value="Unassembled WGS sequence"/>
</dbReference>
<keyword evidence="4" id="KW-1185">Reference proteome</keyword>
<name>A0A9X2H5Z7_9HYPH</name>
<gene>
    <name evidence="3" type="ORF">MJ956_02575</name>
</gene>
<dbReference type="EMBL" id="JALHBS010000016">
    <property type="protein sequence ID" value="MCP3054033.1"/>
    <property type="molecule type" value="Genomic_DNA"/>
</dbReference>
<keyword evidence="2" id="KW-0812">Transmembrane</keyword>
<evidence type="ECO:0000313" key="3">
    <source>
        <dbReference type="EMBL" id="MCP3054033.1"/>
    </source>
</evidence>
<evidence type="ECO:0000256" key="2">
    <source>
        <dbReference type="SAM" id="Phobius"/>
    </source>
</evidence>
<keyword evidence="2" id="KW-0472">Membrane</keyword>
<comment type="caution">
    <text evidence="3">The sequence shown here is derived from an EMBL/GenBank/DDBJ whole genome shotgun (WGS) entry which is preliminary data.</text>
</comment>
<evidence type="ECO:0000313" key="4">
    <source>
        <dbReference type="Proteomes" id="UP001155220"/>
    </source>
</evidence>